<dbReference type="InterPro" id="IPR017146">
    <property type="entry name" value="Lanti_2_LanM"/>
</dbReference>
<dbReference type="InterPro" id="IPR025410">
    <property type="entry name" value="Lant_dehyd"/>
</dbReference>
<gene>
    <name evidence="2" type="ORF">RND61_28485</name>
</gene>
<dbReference type="Gene3D" id="1.50.10.10">
    <property type="match status" value="1"/>
</dbReference>
<organism evidence="2 3">
    <name type="scientific">Streptomyces tamarix</name>
    <dbReference type="NCBI Taxonomy" id="3078565"/>
    <lineage>
        <taxon>Bacteria</taxon>
        <taxon>Bacillati</taxon>
        <taxon>Actinomycetota</taxon>
        <taxon>Actinomycetes</taxon>
        <taxon>Kitasatosporales</taxon>
        <taxon>Streptomycetaceae</taxon>
        <taxon>Streptomyces</taxon>
    </lineage>
</organism>
<reference evidence="2 3" key="1">
    <citation type="submission" date="2023-09" db="EMBL/GenBank/DDBJ databases">
        <title>Streptomyces sp. nov.: A antagonism against Alternaria gaisen Producing Streptochlin, Isolated from Tamarix root soil.</title>
        <authorList>
            <person name="Chen Y."/>
        </authorList>
    </citation>
    <scope>NUCLEOTIDE SEQUENCE [LARGE SCALE GENOMIC DNA]</scope>
    <source>
        <strain evidence="2 3">TRM76323</strain>
    </source>
</reference>
<dbReference type="NCBIfam" id="TIGR03897">
    <property type="entry name" value="lanti_2_LanM"/>
    <property type="match status" value="1"/>
</dbReference>
<dbReference type="SUPFAM" id="SSF158745">
    <property type="entry name" value="LanC-like"/>
    <property type="match status" value="1"/>
</dbReference>
<dbReference type="InterPro" id="IPR012341">
    <property type="entry name" value="6hp_glycosidase-like_sf"/>
</dbReference>
<dbReference type="Proteomes" id="UP001250181">
    <property type="component" value="Unassembled WGS sequence"/>
</dbReference>
<sequence>MTDTALVRETRLGPLPSAWWAPGLTLRERLTAPDAPAPVAAPGADTPVPWSVGDAAGFTGRLAALGVGEDVALGLAAEPAGRLAARAAKPEWARFVEGALAAGARAPHPTRDDAAPAEGPAVFLPVLRPLVTAAWAVAAARLRTSPGDTAAARTAFTALLGDRLARQAARTLVTELHHARAGGRLTGATPRDRFAAFLDGLRTPGALAALLARYPVLARMLGETCLNTAAATAELLERYAEDRPAVVAELCGGTDPGPLVRVDLGRGDAHQGGRSVALLHFARGRTVVYKPRPLDQHTLLDRAVAWLNGKTPGLGLRTPRSVRRADHGWMEFIEHRWCRGPLELDRFYRRQGALLALLYALDGVDMHYENVIACGDQPLLVDAETLLHADLPQAATAGPDPAAEALRTSVHRTCLLPSLLIGDNGALDISGLGGADGEAYPSDGMRWEGSGTDGMRMVRGPVRSAAAQNRPVPDARPVRHADHRAALLEGFRDAYGTITAHRGELLAGLLDRWADGRGRLIARSTRLYAALLEESTHPGVLGDALARESVFSLLWTESAHDPVRQRLVEHEIADLWAGDVPFFGHRPAQAAVWTARGARLDGVLPRPALDAARGKIAAMGEVDRYDQEWIVNATLAVAQANSGASGPRSELSVHPAAPVAPDASRMLSAACGLADEIAARAVHGGGRVNWLGLEEVAPGHWAVLPMGGGLAQGYCGVALFLAQLGALAGAQRYTDLARQAVRPLPGLLAALAGDPALGAAAGPGALHGLGGIVYAVARLAPLLDDGLLAHLPTALDALEHAACGDDPDGPPAGLADGLAGALAAALAAHRTGAAPGAAGLAHRLADRLLGPAGKPSGDPGFAHGDAGVGWALLRYAAAFPTDPTDPAGASGSAPEPCAAAGAALLRSALAADRGDPGSARGDASLGWYAGLPGTALAALDALPPGEGPPTAADADRWVRLVGGPVRPGDLSLRHGTPGALELLAALAARGHDGAREALTRRAGEVLGGLEQYGHRCGTPGHVPSPGLLTGLSGIGHQLIRLAFPDEVPSVLLLDTHRRG</sequence>
<evidence type="ECO:0000313" key="2">
    <source>
        <dbReference type="EMBL" id="MDT9685978.1"/>
    </source>
</evidence>
<proteinExistence type="predicted"/>
<dbReference type="PRINTS" id="PR01950">
    <property type="entry name" value="LANCSUPER"/>
</dbReference>
<dbReference type="Pfam" id="PF13575">
    <property type="entry name" value="DUF4135"/>
    <property type="match status" value="1"/>
</dbReference>
<feature type="domain" description="Lantibiotic biosynthesis protein dehydration" evidence="1">
    <location>
        <begin position="214"/>
        <end position="584"/>
    </location>
</feature>
<comment type="caution">
    <text evidence="2">The sequence shown here is derived from an EMBL/GenBank/DDBJ whole genome shotgun (WGS) entry which is preliminary data.</text>
</comment>
<dbReference type="SMART" id="SM01260">
    <property type="entry name" value="LANC_like"/>
    <property type="match status" value="1"/>
</dbReference>
<dbReference type="Pfam" id="PF05147">
    <property type="entry name" value="LANC_like"/>
    <property type="match status" value="1"/>
</dbReference>
<dbReference type="EMBL" id="JAWCTQ010000052">
    <property type="protein sequence ID" value="MDT9685978.1"/>
    <property type="molecule type" value="Genomic_DNA"/>
</dbReference>
<dbReference type="PIRSF" id="PIRSF037228">
    <property type="entry name" value="Lant_mod_RumM"/>
    <property type="match status" value="1"/>
</dbReference>
<keyword evidence="3" id="KW-1185">Reference proteome</keyword>
<accession>A0ABU3QTV3</accession>
<evidence type="ECO:0000313" key="3">
    <source>
        <dbReference type="Proteomes" id="UP001250181"/>
    </source>
</evidence>
<dbReference type="CDD" id="cd04792">
    <property type="entry name" value="LanM-like"/>
    <property type="match status" value="1"/>
</dbReference>
<dbReference type="RefSeq" id="WP_315881015.1">
    <property type="nucleotide sequence ID" value="NZ_JAWCTQ010000052.1"/>
</dbReference>
<evidence type="ECO:0000259" key="1">
    <source>
        <dbReference type="Pfam" id="PF13575"/>
    </source>
</evidence>
<name>A0ABU3QTV3_9ACTN</name>
<protein>
    <submittedName>
        <fullName evidence="2">Type 2 lanthipeptide synthetase LanM family protein</fullName>
    </submittedName>
</protein>
<dbReference type="InterPro" id="IPR007822">
    <property type="entry name" value="LANC-like"/>
</dbReference>